<evidence type="ECO:0000313" key="3">
    <source>
        <dbReference type="EMBL" id="RHW18603.1"/>
    </source>
</evidence>
<dbReference type="EMBL" id="QWLV01000001">
    <property type="protein sequence ID" value="RHW18603.1"/>
    <property type="molecule type" value="Genomic_DNA"/>
</dbReference>
<comment type="caution">
    <text evidence="3">The sequence shown here is derived from an EMBL/GenBank/DDBJ whole genome shotgun (WGS) entry which is preliminary data.</text>
</comment>
<organism evidence="3 4">
    <name type="scientific">Sphingomonas gilva</name>
    <dbReference type="NCBI Taxonomy" id="2305907"/>
    <lineage>
        <taxon>Bacteria</taxon>
        <taxon>Pseudomonadati</taxon>
        <taxon>Pseudomonadota</taxon>
        <taxon>Alphaproteobacteria</taxon>
        <taxon>Sphingomonadales</taxon>
        <taxon>Sphingomonadaceae</taxon>
        <taxon>Sphingomonas</taxon>
    </lineage>
</organism>
<keyword evidence="4" id="KW-1185">Reference proteome</keyword>
<evidence type="ECO:0000256" key="1">
    <source>
        <dbReference type="SAM" id="SignalP"/>
    </source>
</evidence>
<feature type="signal peptide" evidence="1">
    <location>
        <begin position="1"/>
        <end position="20"/>
    </location>
</feature>
<accession>A0A396RVW0</accession>
<proteinExistence type="predicted"/>
<name>A0A396RVW0_9SPHN</name>
<feature type="domain" description="EfeO-type cupredoxin-like" evidence="2">
    <location>
        <begin position="6"/>
        <end position="124"/>
    </location>
</feature>
<dbReference type="SUPFAM" id="SSF49503">
    <property type="entry name" value="Cupredoxins"/>
    <property type="match status" value="1"/>
</dbReference>
<dbReference type="Proteomes" id="UP000266693">
    <property type="component" value="Unassembled WGS sequence"/>
</dbReference>
<evidence type="ECO:0000259" key="2">
    <source>
        <dbReference type="Pfam" id="PF13473"/>
    </source>
</evidence>
<evidence type="ECO:0000313" key="4">
    <source>
        <dbReference type="Proteomes" id="UP000266693"/>
    </source>
</evidence>
<dbReference type="InterPro" id="IPR008972">
    <property type="entry name" value="Cupredoxin"/>
</dbReference>
<reference evidence="3 4" key="1">
    <citation type="submission" date="2018-08" db="EMBL/GenBank/DDBJ databases">
        <title>The multiple taxonomic identification of Sphingomonas gilva.</title>
        <authorList>
            <person name="Zhu D."/>
            <person name="Zheng S."/>
        </authorList>
    </citation>
    <scope>NUCLEOTIDE SEQUENCE [LARGE SCALE GENOMIC DNA]</scope>
    <source>
        <strain evidence="3 4">ZDH117</strain>
    </source>
</reference>
<gene>
    <name evidence="3" type="ORF">D1610_00020</name>
</gene>
<dbReference type="Gene3D" id="2.60.40.420">
    <property type="entry name" value="Cupredoxins - blue copper proteins"/>
    <property type="match status" value="1"/>
</dbReference>
<dbReference type="InterPro" id="IPR028096">
    <property type="entry name" value="EfeO_Cupredoxin"/>
</dbReference>
<dbReference type="CDD" id="cd00920">
    <property type="entry name" value="Cupredoxin"/>
    <property type="match status" value="1"/>
</dbReference>
<dbReference type="AlphaFoldDB" id="A0A396RVW0"/>
<feature type="chain" id="PRO_5017289824" evidence="1">
    <location>
        <begin position="21"/>
        <end position="125"/>
    </location>
</feature>
<dbReference type="OrthoDB" id="7408985at2"/>
<keyword evidence="1" id="KW-0732">Signal</keyword>
<sequence>MIGKALLIPFACALAAPVQAPETIAITLANFRYTPETIALRQGQPYVLRFTNAAKGGHDFVAREFFAAAGVAAEDRAKLEDGGIEVPGRTTVGIRLTAPPAGRYPVHCSHFLHSTFGMKGMIVVS</sequence>
<dbReference type="RefSeq" id="WP_118862888.1">
    <property type="nucleotide sequence ID" value="NZ_QWLV01000001.1"/>
</dbReference>
<protein>
    <submittedName>
        <fullName evidence="3">Copper-binding protein</fullName>
    </submittedName>
</protein>
<dbReference type="Pfam" id="PF13473">
    <property type="entry name" value="Cupredoxin_1"/>
    <property type="match status" value="1"/>
</dbReference>